<evidence type="ECO:0000313" key="3">
    <source>
        <dbReference type="Proteomes" id="UP000314294"/>
    </source>
</evidence>
<protein>
    <submittedName>
        <fullName evidence="2">Uncharacterized protein</fullName>
    </submittedName>
</protein>
<name>A0A4Z2J119_9TELE</name>
<dbReference type="Proteomes" id="UP000314294">
    <property type="component" value="Unassembled WGS sequence"/>
</dbReference>
<reference evidence="2 3" key="1">
    <citation type="submission" date="2019-03" db="EMBL/GenBank/DDBJ databases">
        <title>First draft genome of Liparis tanakae, snailfish: a comprehensive survey of snailfish specific genes.</title>
        <authorList>
            <person name="Kim W."/>
            <person name="Song I."/>
            <person name="Jeong J.-H."/>
            <person name="Kim D."/>
            <person name="Kim S."/>
            <person name="Ryu S."/>
            <person name="Song J.Y."/>
            <person name="Lee S.K."/>
        </authorList>
    </citation>
    <scope>NUCLEOTIDE SEQUENCE [LARGE SCALE GENOMIC DNA]</scope>
    <source>
        <tissue evidence="2">Muscle</tissue>
    </source>
</reference>
<evidence type="ECO:0000313" key="2">
    <source>
        <dbReference type="EMBL" id="TNN83153.1"/>
    </source>
</evidence>
<accession>A0A4Z2J119</accession>
<feature type="compositionally biased region" description="Basic and acidic residues" evidence="1">
    <location>
        <begin position="63"/>
        <end position="82"/>
    </location>
</feature>
<feature type="region of interest" description="Disordered" evidence="1">
    <location>
        <begin position="63"/>
        <end position="119"/>
    </location>
</feature>
<evidence type="ECO:0000256" key="1">
    <source>
        <dbReference type="SAM" id="MobiDB-lite"/>
    </source>
</evidence>
<sequence>MVKDGSILTASGPRSVSWPHASAVLEPLSVTPFQIIKDDVDGDSCLSEEGEFNGYVKCDWQAKGDTRIERPGDGGSRDDRDGAAAGLTSGEMADQDGSDASPPESQATDGRGRERQQEETFIASCDGVLGDDERIAYRYRGHTSLEALECKVYSSVFSEAPGSTRSGGFETRTLLLSCHRRG</sequence>
<keyword evidence="3" id="KW-1185">Reference proteome</keyword>
<comment type="caution">
    <text evidence="2">The sequence shown here is derived from an EMBL/GenBank/DDBJ whole genome shotgun (WGS) entry which is preliminary data.</text>
</comment>
<dbReference type="AlphaFoldDB" id="A0A4Z2J119"/>
<dbReference type="EMBL" id="SRLO01000035">
    <property type="protein sequence ID" value="TNN83153.1"/>
    <property type="molecule type" value="Genomic_DNA"/>
</dbReference>
<organism evidence="2 3">
    <name type="scientific">Liparis tanakae</name>
    <name type="common">Tanaka's snailfish</name>
    <dbReference type="NCBI Taxonomy" id="230148"/>
    <lineage>
        <taxon>Eukaryota</taxon>
        <taxon>Metazoa</taxon>
        <taxon>Chordata</taxon>
        <taxon>Craniata</taxon>
        <taxon>Vertebrata</taxon>
        <taxon>Euteleostomi</taxon>
        <taxon>Actinopterygii</taxon>
        <taxon>Neopterygii</taxon>
        <taxon>Teleostei</taxon>
        <taxon>Neoteleostei</taxon>
        <taxon>Acanthomorphata</taxon>
        <taxon>Eupercaria</taxon>
        <taxon>Perciformes</taxon>
        <taxon>Cottioidei</taxon>
        <taxon>Cottales</taxon>
        <taxon>Liparidae</taxon>
        <taxon>Liparis</taxon>
    </lineage>
</organism>
<gene>
    <name evidence="2" type="ORF">EYF80_006760</name>
</gene>
<proteinExistence type="predicted"/>